<dbReference type="InterPro" id="IPR043502">
    <property type="entry name" value="DNA/RNA_pol_sf"/>
</dbReference>
<keyword evidence="4" id="KW-0548">Nucleotidyltransferase</keyword>
<comment type="similarity">
    <text evidence="1">Belongs to the DNA polymerase type-A family.</text>
</comment>
<gene>
    <name evidence="12" type="ORF">GBAR_LOCUS30572</name>
</gene>
<keyword evidence="8" id="KW-0238">DNA-binding</keyword>
<dbReference type="SMART" id="SM00482">
    <property type="entry name" value="POLAc"/>
    <property type="match status" value="1"/>
</dbReference>
<evidence type="ECO:0000313" key="13">
    <source>
        <dbReference type="Proteomes" id="UP001174909"/>
    </source>
</evidence>
<dbReference type="GO" id="GO:0003887">
    <property type="term" value="F:DNA-directed DNA polymerase activity"/>
    <property type="evidence" value="ECO:0007669"/>
    <property type="project" value="UniProtKB-KW"/>
</dbReference>
<dbReference type="PANTHER" id="PTHR10133:SF27">
    <property type="entry name" value="DNA POLYMERASE NU"/>
    <property type="match status" value="1"/>
</dbReference>
<keyword evidence="3" id="KW-0808">Transferase</keyword>
<comment type="caution">
    <text evidence="12">The sequence shown here is derived from an EMBL/GenBank/DDBJ whole genome shotgun (WGS) entry which is preliminary data.</text>
</comment>
<dbReference type="Gene3D" id="1.20.1060.10">
    <property type="entry name" value="Taq DNA Polymerase, Chain T, domain 4"/>
    <property type="match status" value="1"/>
</dbReference>
<dbReference type="PRINTS" id="PR00868">
    <property type="entry name" value="DNAPOLI"/>
</dbReference>
<reference evidence="12" key="1">
    <citation type="submission" date="2023-03" db="EMBL/GenBank/DDBJ databases">
        <authorList>
            <person name="Steffen K."/>
            <person name="Cardenas P."/>
        </authorList>
    </citation>
    <scope>NUCLEOTIDE SEQUENCE</scope>
</reference>
<evidence type="ECO:0000256" key="6">
    <source>
        <dbReference type="ARBA" id="ARBA00022763"/>
    </source>
</evidence>
<evidence type="ECO:0000256" key="5">
    <source>
        <dbReference type="ARBA" id="ARBA00022705"/>
    </source>
</evidence>
<dbReference type="Gene3D" id="3.30.70.370">
    <property type="match status" value="1"/>
</dbReference>
<protein>
    <recommendedName>
        <fullName evidence="2">DNA-directed DNA polymerase</fullName>
        <ecNumber evidence="2">2.7.7.7</ecNumber>
    </recommendedName>
</protein>
<dbReference type="InterPro" id="IPR036397">
    <property type="entry name" value="RNaseH_sf"/>
</dbReference>
<evidence type="ECO:0000256" key="1">
    <source>
        <dbReference type="ARBA" id="ARBA00007705"/>
    </source>
</evidence>
<dbReference type="AlphaFoldDB" id="A0AA35TX50"/>
<feature type="domain" description="DNA-directed DNA polymerase family A palm" evidence="11">
    <location>
        <begin position="224"/>
        <end position="390"/>
    </location>
</feature>
<dbReference type="GO" id="GO:0006261">
    <property type="term" value="P:DNA-templated DNA replication"/>
    <property type="evidence" value="ECO:0007669"/>
    <property type="project" value="InterPro"/>
</dbReference>
<keyword evidence="13" id="KW-1185">Reference proteome</keyword>
<evidence type="ECO:0000259" key="11">
    <source>
        <dbReference type="SMART" id="SM00482"/>
    </source>
</evidence>
<keyword evidence="9" id="KW-0234">DNA repair</keyword>
<evidence type="ECO:0000256" key="9">
    <source>
        <dbReference type="ARBA" id="ARBA00023204"/>
    </source>
</evidence>
<name>A0AA35TX50_GEOBA</name>
<evidence type="ECO:0000256" key="3">
    <source>
        <dbReference type="ARBA" id="ARBA00022679"/>
    </source>
</evidence>
<accession>A0AA35TX50</accession>
<dbReference type="InterPro" id="IPR002298">
    <property type="entry name" value="DNA_polymerase_A"/>
</dbReference>
<dbReference type="EMBL" id="CASHTH010004326">
    <property type="protein sequence ID" value="CAI8056120.1"/>
    <property type="molecule type" value="Genomic_DNA"/>
</dbReference>
<dbReference type="SUPFAM" id="SSF56672">
    <property type="entry name" value="DNA/RNA polymerases"/>
    <property type="match status" value="1"/>
</dbReference>
<dbReference type="Proteomes" id="UP001174909">
    <property type="component" value="Unassembled WGS sequence"/>
</dbReference>
<keyword evidence="5" id="KW-0235">DNA replication</keyword>
<dbReference type="GO" id="GO:0006302">
    <property type="term" value="P:double-strand break repair"/>
    <property type="evidence" value="ECO:0007669"/>
    <property type="project" value="TreeGrafter"/>
</dbReference>
<evidence type="ECO:0000256" key="8">
    <source>
        <dbReference type="ARBA" id="ARBA00023125"/>
    </source>
</evidence>
<dbReference type="GO" id="GO:0003677">
    <property type="term" value="F:DNA binding"/>
    <property type="evidence" value="ECO:0007669"/>
    <property type="project" value="UniProtKB-KW"/>
</dbReference>
<organism evidence="12 13">
    <name type="scientific">Geodia barretti</name>
    <name type="common">Barrett's horny sponge</name>
    <dbReference type="NCBI Taxonomy" id="519541"/>
    <lineage>
        <taxon>Eukaryota</taxon>
        <taxon>Metazoa</taxon>
        <taxon>Porifera</taxon>
        <taxon>Demospongiae</taxon>
        <taxon>Heteroscleromorpha</taxon>
        <taxon>Tetractinellida</taxon>
        <taxon>Astrophorina</taxon>
        <taxon>Geodiidae</taxon>
        <taxon>Geodia</taxon>
    </lineage>
</organism>
<keyword evidence="6" id="KW-0227">DNA damage</keyword>
<keyword evidence="7" id="KW-0239">DNA-directed DNA polymerase</keyword>
<evidence type="ECO:0000256" key="4">
    <source>
        <dbReference type="ARBA" id="ARBA00022695"/>
    </source>
</evidence>
<evidence type="ECO:0000256" key="10">
    <source>
        <dbReference type="ARBA" id="ARBA00049244"/>
    </source>
</evidence>
<evidence type="ECO:0000256" key="2">
    <source>
        <dbReference type="ARBA" id="ARBA00012417"/>
    </source>
</evidence>
<dbReference type="FunFam" id="1.20.1060.10:FF:000001">
    <property type="entry name" value="DNA polymerase I"/>
    <property type="match status" value="1"/>
</dbReference>
<dbReference type="PANTHER" id="PTHR10133">
    <property type="entry name" value="DNA POLYMERASE I"/>
    <property type="match status" value="1"/>
</dbReference>
<evidence type="ECO:0000256" key="7">
    <source>
        <dbReference type="ARBA" id="ARBA00022932"/>
    </source>
</evidence>
<dbReference type="InterPro" id="IPR001098">
    <property type="entry name" value="DNA-dir_DNA_pol_A_palm_dom"/>
</dbReference>
<dbReference type="EC" id="2.7.7.7" evidence="2"/>
<evidence type="ECO:0000313" key="12">
    <source>
        <dbReference type="EMBL" id="CAI8056120.1"/>
    </source>
</evidence>
<comment type="catalytic activity">
    <reaction evidence="10">
        <text>DNA(n) + a 2'-deoxyribonucleoside 5'-triphosphate = DNA(n+1) + diphosphate</text>
        <dbReference type="Rhea" id="RHEA:22508"/>
        <dbReference type="Rhea" id="RHEA-COMP:17339"/>
        <dbReference type="Rhea" id="RHEA-COMP:17340"/>
        <dbReference type="ChEBI" id="CHEBI:33019"/>
        <dbReference type="ChEBI" id="CHEBI:61560"/>
        <dbReference type="ChEBI" id="CHEBI:173112"/>
        <dbReference type="EC" id="2.7.7.7"/>
    </reaction>
</comment>
<dbReference type="Pfam" id="PF00476">
    <property type="entry name" value="DNA_pol_A"/>
    <property type="match status" value="1"/>
</dbReference>
<sequence>MEAVGYKAITPEEVFGKGAKALGPADVPVDAVVEYAGERSDLALQVAEGQRAQLVRDGLEPLYRDLELPLVPVLADLERAGVRLDVDALAVQSVAMDKQLSALQAEIHALAGEPFNINSPRQLSTILFDKLQLPSRKRTGKTKAASTSVDVLEELALVHELPRRVLEWRSLAKLKGTYVDALPQLVNPETGRLHTSFNQAVAATGRLSSRDPNLQNIPIRTAVGREIRGAFTAPPGAVLISADYSQIELRVLAHLSGDPNLTGAFERGEDIHAQTAFKVFGADSGLDPHELRRRAKIVNYALLYGKTAFTLSYRTFASRGRAKRTRAISSIALSRGASKPVRALTWQRMGAIHEAGDDPTVHAEPATRSLRIDPDGHEELLSELESHARR</sequence>
<dbReference type="Gene3D" id="3.30.420.10">
    <property type="entry name" value="Ribonuclease H-like superfamily/Ribonuclease H"/>
    <property type="match status" value="1"/>
</dbReference>
<proteinExistence type="inferred from homology"/>